<protein>
    <submittedName>
        <fullName evidence="2">Uncharacterized protein</fullName>
    </submittedName>
</protein>
<reference evidence="2" key="1">
    <citation type="journal article" date="2021" name="J Fungi (Basel)">
        <title>Virulence traits and population genomics of the black yeast Aureobasidium melanogenum.</title>
        <authorList>
            <person name="Cernosa A."/>
            <person name="Sun X."/>
            <person name="Gostincar C."/>
            <person name="Fang C."/>
            <person name="Gunde-Cimerman N."/>
            <person name="Song Z."/>
        </authorList>
    </citation>
    <scope>NUCLEOTIDE SEQUENCE</scope>
    <source>
        <strain evidence="2">EXF-9298</strain>
    </source>
</reference>
<feature type="non-terminal residue" evidence="2">
    <location>
        <position position="263"/>
    </location>
</feature>
<feature type="region of interest" description="Disordered" evidence="1">
    <location>
        <begin position="218"/>
        <end position="263"/>
    </location>
</feature>
<feature type="compositionally biased region" description="Polar residues" evidence="1">
    <location>
        <begin position="228"/>
        <end position="248"/>
    </location>
</feature>
<dbReference type="Proteomes" id="UP000729357">
    <property type="component" value="Unassembled WGS sequence"/>
</dbReference>
<sequence length="263" mass="28057">MGFDTQTLPVRSCCFSSISSATVPDTVAGLSRTDSSFASLLWPVLSPNLPTPETLPSEAHLVTSISTAFLILFFPEDRIVYLLLRATITNTRMPAMDLDRTDIADTAEDISPKRTFTMSPPGTAAEPLSAILKSDLMKNKRKKKKKGGMTPAAPAQNVIRGFETPITSGGEESDVSTCPSPLMTPRMRGMNGAANSPRLSASSGSGISALKMQLDALSLSRPPSSPSMTRENSTTSNFDSTPTMSSAASDVDLKELETYQVDL</sequence>
<evidence type="ECO:0000313" key="3">
    <source>
        <dbReference type="Proteomes" id="UP000729357"/>
    </source>
</evidence>
<organism evidence="2 3">
    <name type="scientific">Aureobasidium melanogenum</name>
    <name type="common">Aureobasidium pullulans var. melanogenum</name>
    <dbReference type="NCBI Taxonomy" id="46634"/>
    <lineage>
        <taxon>Eukaryota</taxon>
        <taxon>Fungi</taxon>
        <taxon>Dikarya</taxon>
        <taxon>Ascomycota</taxon>
        <taxon>Pezizomycotina</taxon>
        <taxon>Dothideomycetes</taxon>
        <taxon>Dothideomycetidae</taxon>
        <taxon>Dothideales</taxon>
        <taxon>Saccotheciaceae</taxon>
        <taxon>Aureobasidium</taxon>
    </lineage>
</organism>
<name>A0A9P8FU96_AURME</name>
<gene>
    <name evidence="2" type="ORF">KCU98_g6550</name>
</gene>
<accession>A0A9P8FU96</accession>
<dbReference type="AlphaFoldDB" id="A0A9P8FU96"/>
<reference evidence="2" key="2">
    <citation type="submission" date="2021-08" db="EMBL/GenBank/DDBJ databases">
        <authorList>
            <person name="Gostincar C."/>
            <person name="Sun X."/>
            <person name="Song Z."/>
            <person name="Gunde-Cimerman N."/>
        </authorList>
    </citation>
    <scope>NUCLEOTIDE SEQUENCE</scope>
    <source>
        <strain evidence="2">EXF-9298</strain>
    </source>
</reference>
<evidence type="ECO:0000256" key="1">
    <source>
        <dbReference type="SAM" id="MobiDB-lite"/>
    </source>
</evidence>
<comment type="caution">
    <text evidence="2">The sequence shown here is derived from an EMBL/GenBank/DDBJ whole genome shotgun (WGS) entry which is preliminary data.</text>
</comment>
<evidence type="ECO:0000313" key="2">
    <source>
        <dbReference type="EMBL" id="KAG9982776.1"/>
    </source>
</evidence>
<dbReference type="EMBL" id="JAHFXS010000674">
    <property type="protein sequence ID" value="KAG9982776.1"/>
    <property type="molecule type" value="Genomic_DNA"/>
</dbReference>
<keyword evidence="3" id="KW-1185">Reference proteome</keyword>
<proteinExistence type="predicted"/>